<dbReference type="OrthoDB" id="436487at2759"/>
<gene>
    <name evidence="2" type="primary">FKBP70</name>
    <name evidence="2" type="ORF">SNEC2469_LOCUS8575</name>
</gene>
<proteinExistence type="predicted"/>
<feature type="non-terminal residue" evidence="2">
    <location>
        <position position="1"/>
    </location>
</feature>
<dbReference type="AlphaFoldDB" id="A0A812P139"/>
<reference evidence="2" key="1">
    <citation type="submission" date="2021-02" db="EMBL/GenBank/DDBJ databases">
        <authorList>
            <person name="Dougan E. K."/>
            <person name="Rhodes N."/>
            <person name="Thang M."/>
            <person name="Chan C."/>
        </authorList>
    </citation>
    <scope>NUCLEOTIDE SEQUENCE</scope>
</reference>
<feature type="transmembrane region" description="Helical" evidence="1">
    <location>
        <begin position="15"/>
        <end position="38"/>
    </location>
</feature>
<sequence length="161" mass="17725">MSVAYWGPWLNVPRFTTYAVCTICTEIYSTLMAALAVAQLPCNASPLAGVLLYCVGLFVAVARAYCAVLALRLQDELSWVCRRPRSKPRGAVSQQPGGAEAWDAPRNRRAVLTEEKTRSALWGLGFLQRDIVEDTVRDFNEPDDGDPSKASLACPFLPDFI</sequence>
<keyword evidence="1" id="KW-0812">Transmembrane</keyword>
<protein>
    <submittedName>
        <fullName evidence="2">FKBP70 protein</fullName>
    </submittedName>
</protein>
<evidence type="ECO:0000256" key="1">
    <source>
        <dbReference type="SAM" id="Phobius"/>
    </source>
</evidence>
<keyword evidence="1" id="KW-0472">Membrane</keyword>
<accession>A0A812P139</accession>
<name>A0A812P139_9DINO</name>
<comment type="caution">
    <text evidence="2">The sequence shown here is derived from an EMBL/GenBank/DDBJ whole genome shotgun (WGS) entry which is preliminary data.</text>
</comment>
<evidence type="ECO:0000313" key="2">
    <source>
        <dbReference type="EMBL" id="CAE7335629.1"/>
    </source>
</evidence>
<keyword evidence="3" id="KW-1185">Reference proteome</keyword>
<dbReference type="EMBL" id="CAJNJA010014099">
    <property type="protein sequence ID" value="CAE7335629.1"/>
    <property type="molecule type" value="Genomic_DNA"/>
</dbReference>
<dbReference type="Proteomes" id="UP000601435">
    <property type="component" value="Unassembled WGS sequence"/>
</dbReference>
<keyword evidence="1" id="KW-1133">Transmembrane helix</keyword>
<feature type="transmembrane region" description="Helical" evidence="1">
    <location>
        <begin position="50"/>
        <end position="73"/>
    </location>
</feature>
<evidence type="ECO:0000313" key="3">
    <source>
        <dbReference type="Proteomes" id="UP000601435"/>
    </source>
</evidence>
<organism evidence="2 3">
    <name type="scientific">Symbiodinium necroappetens</name>
    <dbReference type="NCBI Taxonomy" id="1628268"/>
    <lineage>
        <taxon>Eukaryota</taxon>
        <taxon>Sar</taxon>
        <taxon>Alveolata</taxon>
        <taxon>Dinophyceae</taxon>
        <taxon>Suessiales</taxon>
        <taxon>Symbiodiniaceae</taxon>
        <taxon>Symbiodinium</taxon>
    </lineage>
</organism>